<dbReference type="Pfam" id="PF07681">
    <property type="entry name" value="DoxX"/>
    <property type="match status" value="1"/>
</dbReference>
<dbReference type="GO" id="GO:0005886">
    <property type="term" value="C:plasma membrane"/>
    <property type="evidence" value="ECO:0007669"/>
    <property type="project" value="UniProtKB-SubCell"/>
</dbReference>
<keyword evidence="6 7" id="KW-0472">Membrane</keyword>
<comment type="similarity">
    <text evidence="2">Belongs to the DoxX family.</text>
</comment>
<feature type="transmembrane region" description="Helical" evidence="7">
    <location>
        <begin position="73"/>
        <end position="93"/>
    </location>
</feature>
<evidence type="ECO:0000313" key="9">
    <source>
        <dbReference type="Proteomes" id="UP000274122"/>
    </source>
</evidence>
<evidence type="ECO:0000256" key="4">
    <source>
        <dbReference type="ARBA" id="ARBA00022692"/>
    </source>
</evidence>
<keyword evidence="5 7" id="KW-1133">Transmembrane helix</keyword>
<evidence type="ECO:0000256" key="3">
    <source>
        <dbReference type="ARBA" id="ARBA00022475"/>
    </source>
</evidence>
<keyword evidence="3" id="KW-1003">Cell membrane</keyword>
<dbReference type="AlphaFoldDB" id="A0A3S4ILV9"/>
<evidence type="ECO:0000256" key="6">
    <source>
        <dbReference type="ARBA" id="ARBA00023136"/>
    </source>
</evidence>
<feature type="transmembrane region" description="Helical" evidence="7">
    <location>
        <begin position="7"/>
        <end position="25"/>
    </location>
</feature>
<sequence>MDRYATNFATLGRIVIAAIFIVSGLGKIAAPEATQGYIASVGLPFPLLGYLIALAAEIGGGILLLVGYRTRLIAALLAVFTLATAVFFHHNFADQNTLLHFLKNLMIASGLLQISALGATSLSFDTRRLRRQLQ</sequence>
<dbReference type="InterPro" id="IPR032808">
    <property type="entry name" value="DoxX"/>
</dbReference>
<protein>
    <submittedName>
        <fullName evidence="8">Inner membrane protein yqjF</fullName>
    </submittedName>
</protein>
<dbReference type="InterPro" id="IPR051907">
    <property type="entry name" value="DoxX-like_oxidoreductase"/>
</dbReference>
<proteinExistence type="inferred from homology"/>
<dbReference type="PANTHER" id="PTHR33452:SF1">
    <property type="entry name" value="INNER MEMBRANE PROTEIN YPHA-RELATED"/>
    <property type="match status" value="1"/>
</dbReference>
<reference evidence="8 9" key="1">
    <citation type="submission" date="2018-12" db="EMBL/GenBank/DDBJ databases">
        <authorList>
            <consortium name="Pathogen Informatics"/>
        </authorList>
    </citation>
    <scope>NUCLEOTIDE SEQUENCE [LARGE SCALE GENOMIC DNA]</scope>
    <source>
        <strain evidence="8 9">NCTC11466</strain>
    </source>
</reference>
<comment type="subcellular location">
    <subcellularLocation>
        <location evidence="1">Cell membrane</location>
        <topology evidence="1">Multi-pass membrane protein</topology>
    </subcellularLocation>
</comment>
<evidence type="ECO:0000256" key="2">
    <source>
        <dbReference type="ARBA" id="ARBA00006679"/>
    </source>
</evidence>
<dbReference type="EMBL" id="LR134201">
    <property type="protein sequence ID" value="VEB96304.1"/>
    <property type="molecule type" value="Genomic_DNA"/>
</dbReference>
<dbReference type="RefSeq" id="WP_126355610.1">
    <property type="nucleotide sequence ID" value="NZ_LR134201.1"/>
</dbReference>
<keyword evidence="9" id="KW-1185">Reference proteome</keyword>
<evidence type="ECO:0000313" key="8">
    <source>
        <dbReference type="EMBL" id="VEB96304.1"/>
    </source>
</evidence>
<gene>
    <name evidence="8" type="primary">yqjF_2</name>
    <name evidence="8" type="ORF">NCTC11466_01458</name>
</gene>
<accession>A0A3S4ILV9</accession>
<dbReference type="KEGG" id="clap:NCTC11466_01458"/>
<dbReference type="PANTHER" id="PTHR33452">
    <property type="entry name" value="OXIDOREDUCTASE CATD-RELATED"/>
    <property type="match status" value="1"/>
</dbReference>
<evidence type="ECO:0000256" key="5">
    <source>
        <dbReference type="ARBA" id="ARBA00022989"/>
    </source>
</evidence>
<feature type="transmembrane region" description="Helical" evidence="7">
    <location>
        <begin position="45"/>
        <end position="66"/>
    </location>
</feature>
<evidence type="ECO:0000256" key="7">
    <source>
        <dbReference type="SAM" id="Phobius"/>
    </source>
</evidence>
<dbReference type="OrthoDB" id="9792760at2"/>
<organism evidence="8 9">
    <name type="scientific">Cedecea lapagei</name>
    <dbReference type="NCBI Taxonomy" id="158823"/>
    <lineage>
        <taxon>Bacteria</taxon>
        <taxon>Pseudomonadati</taxon>
        <taxon>Pseudomonadota</taxon>
        <taxon>Gammaproteobacteria</taxon>
        <taxon>Enterobacterales</taxon>
        <taxon>Enterobacteriaceae</taxon>
        <taxon>Cedecea</taxon>
    </lineage>
</organism>
<dbReference type="Proteomes" id="UP000274122">
    <property type="component" value="Chromosome"/>
</dbReference>
<feature type="transmembrane region" description="Helical" evidence="7">
    <location>
        <begin position="105"/>
        <end position="124"/>
    </location>
</feature>
<keyword evidence="4 7" id="KW-0812">Transmembrane</keyword>
<evidence type="ECO:0000256" key="1">
    <source>
        <dbReference type="ARBA" id="ARBA00004651"/>
    </source>
</evidence>
<name>A0A3S4ILV9_9ENTR</name>